<proteinExistence type="predicted"/>
<accession>A0A923LH15</accession>
<evidence type="ECO:0000313" key="1">
    <source>
        <dbReference type="EMBL" id="MBC5688163.1"/>
    </source>
</evidence>
<dbReference type="Proteomes" id="UP000652477">
    <property type="component" value="Unassembled WGS sequence"/>
</dbReference>
<sequence>MEKTKILEMLNNGRIEELKREIQDEIFQDELKKLGGADAKKRYTAMKRYFKYADCYDKRLFYPCKNLSVEIRGEKK</sequence>
<organism evidence="1 2">
    <name type="scientific">Mediterraneibacter hominis</name>
    <dbReference type="NCBI Taxonomy" id="2763054"/>
    <lineage>
        <taxon>Bacteria</taxon>
        <taxon>Bacillati</taxon>
        <taxon>Bacillota</taxon>
        <taxon>Clostridia</taxon>
        <taxon>Lachnospirales</taxon>
        <taxon>Lachnospiraceae</taxon>
        <taxon>Mediterraneibacter</taxon>
    </lineage>
</organism>
<dbReference type="RefSeq" id="WP_186874797.1">
    <property type="nucleotide sequence ID" value="NZ_JACOPF010000001.1"/>
</dbReference>
<gene>
    <name evidence="1" type="ORF">H8S37_04345</name>
</gene>
<reference evidence="1" key="1">
    <citation type="submission" date="2020-08" db="EMBL/GenBank/DDBJ databases">
        <title>Genome public.</title>
        <authorList>
            <person name="Liu C."/>
            <person name="Sun Q."/>
        </authorList>
    </citation>
    <scope>NUCLEOTIDE SEQUENCE</scope>
    <source>
        <strain evidence="1">NSJ-55</strain>
    </source>
</reference>
<protein>
    <submittedName>
        <fullName evidence="1">Uncharacterized protein</fullName>
    </submittedName>
</protein>
<dbReference type="EMBL" id="JACOPF010000001">
    <property type="protein sequence ID" value="MBC5688163.1"/>
    <property type="molecule type" value="Genomic_DNA"/>
</dbReference>
<evidence type="ECO:0000313" key="2">
    <source>
        <dbReference type="Proteomes" id="UP000652477"/>
    </source>
</evidence>
<dbReference type="AlphaFoldDB" id="A0A923LH15"/>
<name>A0A923LH15_9FIRM</name>
<comment type="caution">
    <text evidence="1">The sequence shown here is derived from an EMBL/GenBank/DDBJ whole genome shotgun (WGS) entry which is preliminary data.</text>
</comment>
<keyword evidence="2" id="KW-1185">Reference proteome</keyword>